<evidence type="ECO:0000313" key="5">
    <source>
        <dbReference type="Proteomes" id="UP000093819"/>
    </source>
</evidence>
<comment type="caution">
    <text evidence="4">The sequence shown here is derived from an EMBL/GenBank/DDBJ whole genome shotgun (WGS) entry which is preliminary data.</text>
</comment>
<dbReference type="InterPro" id="IPR050616">
    <property type="entry name" value="CPA3_Na-H_Antiporter_A"/>
</dbReference>
<name>A0A1A3NFH6_MYCAS</name>
<accession>A0A1A3NFH6</accession>
<evidence type="ECO:0000256" key="2">
    <source>
        <dbReference type="SAM" id="Phobius"/>
    </source>
</evidence>
<keyword evidence="2" id="KW-1133">Transmembrane helix</keyword>
<feature type="transmembrane region" description="Helical" evidence="2">
    <location>
        <begin position="48"/>
        <end position="66"/>
    </location>
</feature>
<dbReference type="Pfam" id="PF20501">
    <property type="entry name" value="MbhE"/>
    <property type="match status" value="1"/>
</dbReference>
<evidence type="ECO:0000256" key="1">
    <source>
        <dbReference type="SAM" id="MobiDB-lite"/>
    </source>
</evidence>
<dbReference type="Proteomes" id="UP000093819">
    <property type="component" value="Unassembled WGS sequence"/>
</dbReference>
<proteinExistence type="predicted"/>
<feature type="domain" description="MrpA C-terminal/MbhE" evidence="3">
    <location>
        <begin position="53"/>
        <end position="124"/>
    </location>
</feature>
<feature type="transmembrane region" description="Helical" evidence="2">
    <location>
        <begin position="104"/>
        <end position="122"/>
    </location>
</feature>
<dbReference type="EMBL" id="LZLR01000142">
    <property type="protein sequence ID" value="OBK20085.1"/>
    <property type="molecule type" value="Genomic_DNA"/>
</dbReference>
<protein>
    <recommendedName>
        <fullName evidence="3">MrpA C-terminal/MbhE domain-containing protein</fullName>
    </recommendedName>
</protein>
<evidence type="ECO:0000313" key="4">
    <source>
        <dbReference type="EMBL" id="OBK20085.1"/>
    </source>
</evidence>
<dbReference type="PANTHER" id="PTHR43373">
    <property type="entry name" value="NA(+)/H(+) ANTIPORTER SUBUNIT"/>
    <property type="match status" value="1"/>
</dbReference>
<keyword evidence="2" id="KW-0472">Membrane</keyword>
<dbReference type="PANTHER" id="PTHR43373:SF1">
    <property type="entry name" value="NA(+)_H(+) ANTIPORTER SUBUNIT A"/>
    <property type="match status" value="1"/>
</dbReference>
<sequence>MAPRPTRLRAARADFELSGRSRPRQPCQRADEDQGDHRLYHHGHQRNLAAGGLAGLAAFVTVWGFLSAPSAAPSVSEEYLRRTPSAHGQDAVTVIITDFRGLDTLAEITVLLVAVVGVAALLRKGKLW</sequence>
<reference evidence="4 5" key="1">
    <citation type="submission" date="2016-06" db="EMBL/GenBank/DDBJ databases">
        <authorList>
            <person name="Kjaerup R.B."/>
            <person name="Dalgaard T.S."/>
            <person name="Juul-Madsen H.R."/>
        </authorList>
    </citation>
    <scope>NUCLEOTIDE SEQUENCE [LARGE SCALE GENOMIC DNA]</scope>
    <source>
        <strain evidence="4 5">1245335.1</strain>
    </source>
</reference>
<gene>
    <name evidence="4" type="ORF">A5635_25680</name>
</gene>
<dbReference type="AlphaFoldDB" id="A0A1A3NFH6"/>
<feature type="region of interest" description="Disordered" evidence="1">
    <location>
        <begin position="16"/>
        <end position="35"/>
    </location>
</feature>
<evidence type="ECO:0000259" key="3">
    <source>
        <dbReference type="Pfam" id="PF20501"/>
    </source>
</evidence>
<organism evidence="4 5">
    <name type="scientific">Mycobacterium asiaticum</name>
    <dbReference type="NCBI Taxonomy" id="1790"/>
    <lineage>
        <taxon>Bacteria</taxon>
        <taxon>Bacillati</taxon>
        <taxon>Actinomycetota</taxon>
        <taxon>Actinomycetes</taxon>
        <taxon>Mycobacteriales</taxon>
        <taxon>Mycobacteriaceae</taxon>
        <taxon>Mycobacterium</taxon>
    </lineage>
</organism>
<keyword evidence="2" id="KW-0812">Transmembrane</keyword>
<dbReference type="InterPro" id="IPR046806">
    <property type="entry name" value="MrpA_C/MbhE"/>
</dbReference>